<dbReference type="OrthoDB" id="547887at2759"/>
<evidence type="ECO:0000313" key="3">
    <source>
        <dbReference type="Proteomes" id="UP000236333"/>
    </source>
</evidence>
<evidence type="ECO:0000256" key="1">
    <source>
        <dbReference type="SAM" id="MobiDB-lite"/>
    </source>
</evidence>
<dbReference type="Proteomes" id="UP000236333">
    <property type="component" value="Unassembled WGS sequence"/>
</dbReference>
<feature type="compositionally biased region" description="Polar residues" evidence="1">
    <location>
        <begin position="12"/>
        <end position="25"/>
    </location>
</feature>
<name>A0A2J8A6J1_9CHLO</name>
<dbReference type="EMBL" id="PGGS01000142">
    <property type="protein sequence ID" value="PNH08151.1"/>
    <property type="molecule type" value="Genomic_DNA"/>
</dbReference>
<feature type="region of interest" description="Disordered" evidence="1">
    <location>
        <begin position="357"/>
        <end position="378"/>
    </location>
</feature>
<dbReference type="AlphaFoldDB" id="A0A2J8A6J1"/>
<feature type="compositionally biased region" description="Basic and acidic residues" evidence="1">
    <location>
        <begin position="1"/>
        <end position="10"/>
    </location>
</feature>
<proteinExistence type="predicted"/>
<evidence type="ECO:0000313" key="2">
    <source>
        <dbReference type="EMBL" id="PNH08151.1"/>
    </source>
</evidence>
<sequence>ELPLRMDWRTQPEPSQHGPSSQPASQALFGDSQFDRIVGDGLAMSEYFGAGSNGSAPHQLALMGGPGPGVAHMYTQPSYMMEGGMMMPSGPGLAAPRHPSVLKVEHKNSKAARRGPMDEMRQLVRILVKLMPESSRFLAVPDEGGGGNRVKEEHIKDYLGKVLGRSNDTSDDAPPYPDWGLANGWTAYLSRNWETINEELEKLRLCPGVWPLPLRKKAIRSVQQVYEETGQLVLQQPSLLLSASAAAIMATQQAMPAAAPMPVEGRAPSPPAPDITGTLAAPPPELPPLPGVEGEPGLKRSLATAAVEEATTQYYQGQPGPIQKRRRKGQPGVDVLSLADQSELELWHLAHRVLQEAKGKRGTTPADKLADLQASHLG</sequence>
<feature type="region of interest" description="Disordered" evidence="1">
    <location>
        <begin position="1"/>
        <end position="27"/>
    </location>
</feature>
<reference evidence="2 3" key="1">
    <citation type="journal article" date="2017" name="Mol. Biol. Evol.">
        <title>The 4-celled Tetrabaena socialis nuclear genome reveals the essential components for genetic control of cell number at the origin of multicellularity in the volvocine lineage.</title>
        <authorList>
            <person name="Featherston J."/>
            <person name="Arakaki Y."/>
            <person name="Hanschen E.R."/>
            <person name="Ferris P.J."/>
            <person name="Michod R.E."/>
            <person name="Olson B.J.S.C."/>
            <person name="Nozaki H."/>
            <person name="Durand P.M."/>
        </authorList>
    </citation>
    <scope>NUCLEOTIDE SEQUENCE [LARGE SCALE GENOMIC DNA]</scope>
    <source>
        <strain evidence="2 3">NIES-571</strain>
    </source>
</reference>
<organism evidence="2 3">
    <name type="scientific">Tetrabaena socialis</name>
    <dbReference type="NCBI Taxonomy" id="47790"/>
    <lineage>
        <taxon>Eukaryota</taxon>
        <taxon>Viridiplantae</taxon>
        <taxon>Chlorophyta</taxon>
        <taxon>core chlorophytes</taxon>
        <taxon>Chlorophyceae</taxon>
        <taxon>CS clade</taxon>
        <taxon>Chlamydomonadales</taxon>
        <taxon>Tetrabaenaceae</taxon>
        <taxon>Tetrabaena</taxon>
    </lineage>
</organism>
<protein>
    <submittedName>
        <fullName evidence="2">Uncharacterized protein</fullName>
    </submittedName>
</protein>
<accession>A0A2J8A6J1</accession>
<gene>
    <name evidence="2" type="ORF">TSOC_005313</name>
</gene>
<feature type="region of interest" description="Disordered" evidence="1">
    <location>
        <begin position="260"/>
        <end position="286"/>
    </location>
</feature>
<keyword evidence="3" id="KW-1185">Reference proteome</keyword>
<comment type="caution">
    <text evidence="2">The sequence shown here is derived from an EMBL/GenBank/DDBJ whole genome shotgun (WGS) entry which is preliminary data.</text>
</comment>
<feature type="non-terminal residue" evidence="2">
    <location>
        <position position="1"/>
    </location>
</feature>